<evidence type="ECO:0000313" key="4">
    <source>
        <dbReference type="Proteomes" id="UP000094578"/>
    </source>
</evidence>
<protein>
    <recommendedName>
        <fullName evidence="2">Glycosyltransferase 2-like domain-containing protein</fullName>
    </recommendedName>
</protein>
<dbReference type="AlphaFoldDB" id="A0A1E3KZ98"/>
<dbReference type="STRING" id="1886670.PTI45_03781"/>
<dbReference type="GO" id="GO:0016758">
    <property type="term" value="F:hexosyltransferase activity"/>
    <property type="evidence" value="ECO:0007669"/>
    <property type="project" value="UniProtKB-ARBA"/>
</dbReference>
<comment type="similarity">
    <text evidence="1">Belongs to the glycosyltransferase 2 family.</text>
</comment>
<feature type="domain" description="Glycosyltransferase 2-like" evidence="2">
    <location>
        <begin position="12"/>
        <end position="114"/>
    </location>
</feature>
<proteinExistence type="inferred from homology"/>
<dbReference type="SUPFAM" id="SSF53448">
    <property type="entry name" value="Nucleotide-diphospho-sugar transferases"/>
    <property type="match status" value="1"/>
</dbReference>
<evidence type="ECO:0000259" key="2">
    <source>
        <dbReference type="Pfam" id="PF00535"/>
    </source>
</evidence>
<dbReference type="InterPro" id="IPR001173">
    <property type="entry name" value="Glyco_trans_2-like"/>
</dbReference>
<dbReference type="PANTHER" id="PTHR22916">
    <property type="entry name" value="GLYCOSYLTRANSFERASE"/>
    <property type="match status" value="1"/>
</dbReference>
<evidence type="ECO:0000256" key="1">
    <source>
        <dbReference type="ARBA" id="ARBA00006739"/>
    </source>
</evidence>
<dbReference type="Pfam" id="PF00535">
    <property type="entry name" value="Glycos_transf_2"/>
    <property type="match status" value="1"/>
</dbReference>
<organism evidence="3 4">
    <name type="scientific">Paenibacillus nuruki</name>
    <dbReference type="NCBI Taxonomy" id="1886670"/>
    <lineage>
        <taxon>Bacteria</taxon>
        <taxon>Bacillati</taxon>
        <taxon>Bacillota</taxon>
        <taxon>Bacilli</taxon>
        <taxon>Bacillales</taxon>
        <taxon>Paenibacillaceae</taxon>
        <taxon>Paenibacillus</taxon>
    </lineage>
</organism>
<dbReference type="CDD" id="cd04196">
    <property type="entry name" value="GT_2_like_d"/>
    <property type="match status" value="1"/>
</dbReference>
<evidence type="ECO:0000313" key="3">
    <source>
        <dbReference type="EMBL" id="ODP26858.1"/>
    </source>
</evidence>
<name>A0A1E3KZ98_9BACL</name>
<dbReference type="EMBL" id="MDER01000071">
    <property type="protein sequence ID" value="ODP26858.1"/>
    <property type="molecule type" value="Genomic_DNA"/>
</dbReference>
<keyword evidence="4" id="KW-1185">Reference proteome</keyword>
<reference evidence="3 4" key="1">
    <citation type="submission" date="2016-08" db="EMBL/GenBank/DDBJ databases">
        <title>Genome sequencing of Paenibacillus sp. TI45-13ar, isolated from Korean traditional nuruk.</title>
        <authorList>
            <person name="Kim S.-J."/>
        </authorList>
    </citation>
    <scope>NUCLEOTIDE SEQUENCE [LARGE SCALE GENOMIC DNA]</scope>
    <source>
        <strain evidence="3 4">TI45-13ar</strain>
    </source>
</reference>
<sequence length="318" mass="36957">MIPVYSSPKMQVLLSTYNGALYIAEQLDSILQQEIELNILIRDDGSKDNTLNILQQYREKYPKNIHVIEGSNVGVIASFWQLMKAADPQVNYFCFCDQDDVWMPDKANRALEQLTMIENTNESIPAMIFTATQLTDSELNPTAIWPSMPEKAPSFYNGLIQNIAVGATTAFNQQARVLLLDTHSPVDQSLILMHDWWMYITISCFGNIHFDPEPSIYYRQHDGNVVGGESTKLQKIKKKWNSFRKHKDKKLLVQQAKEFKRVYGDQITDPQMKQQLEAFIAPRSTLMQRIQYLRQCQLYRQSRTEQWLFRFLILVGYI</sequence>
<comment type="caution">
    <text evidence="3">The sequence shown here is derived from an EMBL/GenBank/DDBJ whole genome shotgun (WGS) entry which is preliminary data.</text>
</comment>
<dbReference type="PANTHER" id="PTHR22916:SF3">
    <property type="entry name" value="UDP-GLCNAC:BETAGAL BETA-1,3-N-ACETYLGLUCOSAMINYLTRANSFERASE-LIKE PROTEIN 1"/>
    <property type="match status" value="1"/>
</dbReference>
<accession>A0A1E3KZ98</accession>
<gene>
    <name evidence="3" type="ORF">PTI45_03781</name>
</gene>
<dbReference type="InterPro" id="IPR029044">
    <property type="entry name" value="Nucleotide-diphossugar_trans"/>
</dbReference>
<dbReference type="Gene3D" id="3.90.550.10">
    <property type="entry name" value="Spore Coat Polysaccharide Biosynthesis Protein SpsA, Chain A"/>
    <property type="match status" value="1"/>
</dbReference>
<dbReference type="Proteomes" id="UP000094578">
    <property type="component" value="Unassembled WGS sequence"/>
</dbReference>